<reference evidence="2" key="4">
    <citation type="submission" date="2025-08" db="UniProtKB">
        <authorList>
            <consortium name="Ensembl"/>
        </authorList>
    </citation>
    <scope>IDENTIFICATION</scope>
</reference>
<sequence>MCPVLYIHPGHTLPAQSKFSARSFGFWLISPHWTHDRSSERTRNSLTLSTSRVTSSVKRKASTSASGQNGGPSFTCTANSQISHLLSMFWFYFFAKSELFIRKLSGLLE</sequence>
<protein>
    <submittedName>
        <fullName evidence="2">Uncharacterized protein</fullName>
    </submittedName>
</protein>
<accession>A0A671G2P0</accession>
<dbReference type="OMA" id="GQKPTPC"/>
<reference evidence="2 3" key="1">
    <citation type="journal article" date="2015" name="Annu Rev Anim Biosci">
        <title>The Genome 10K Project: a way forward.</title>
        <authorList>
            <person name="Koepfli K.P."/>
            <person name="Paten B."/>
            <person name="O'Brien S.J."/>
            <person name="Koepfli K.P."/>
            <person name="Paten B."/>
            <person name="Antunes A."/>
            <person name="Belov K."/>
            <person name="Bustamante C."/>
            <person name="Castoe T.A."/>
            <person name="Clawson H."/>
            <person name="Crawford A.J."/>
            <person name="Diekhans M."/>
            <person name="Distel D."/>
            <person name="Durbin R."/>
            <person name="Earl D."/>
            <person name="Fujita M.K."/>
            <person name="Gamble T."/>
            <person name="Georges A."/>
            <person name="Gemmell N."/>
            <person name="Gilbert M.T."/>
            <person name="Graves J.M."/>
            <person name="Green R.E."/>
            <person name="Hickey G."/>
            <person name="Jarvis E.D."/>
            <person name="Johnson W."/>
            <person name="Komissarov A."/>
            <person name="Korf I."/>
            <person name="Kuhn R."/>
            <person name="Larkin D.M."/>
            <person name="Lewin H."/>
            <person name="Lopez J.V."/>
            <person name="Ma J."/>
            <person name="Marques-Bonet T."/>
            <person name="Miller W."/>
            <person name="Murphy R."/>
            <person name="Pevzner P."/>
            <person name="Shapiro B."/>
            <person name="Steiner C."/>
            <person name="Tamazian G."/>
            <person name="Venkatesh B."/>
            <person name="Wang J."/>
            <person name="Wayne R."/>
            <person name="Wiley E."/>
            <person name="Yang H."/>
            <person name="Zhang G."/>
            <person name="Haussler D."/>
            <person name="Ryder O."/>
            <person name="O'Brien S.J."/>
        </authorList>
    </citation>
    <scope>NUCLEOTIDE SEQUENCE</scope>
</reference>
<organism evidence="2 3">
    <name type="scientific">Rhinolophus ferrumequinum</name>
    <name type="common">Greater horseshoe bat</name>
    <dbReference type="NCBI Taxonomy" id="59479"/>
    <lineage>
        <taxon>Eukaryota</taxon>
        <taxon>Metazoa</taxon>
        <taxon>Chordata</taxon>
        <taxon>Craniata</taxon>
        <taxon>Vertebrata</taxon>
        <taxon>Euteleostomi</taxon>
        <taxon>Mammalia</taxon>
        <taxon>Eutheria</taxon>
        <taxon>Laurasiatheria</taxon>
        <taxon>Chiroptera</taxon>
        <taxon>Yinpterochiroptera</taxon>
        <taxon>Rhinolophoidea</taxon>
        <taxon>Rhinolophidae</taxon>
        <taxon>Rhinolophinae</taxon>
        <taxon>Rhinolophus</taxon>
    </lineage>
</organism>
<dbReference type="InParanoid" id="A0A671G2P0"/>
<evidence type="ECO:0000256" key="1">
    <source>
        <dbReference type="SAM" id="MobiDB-lite"/>
    </source>
</evidence>
<reference evidence="2" key="5">
    <citation type="submission" date="2025-09" db="UniProtKB">
        <authorList>
            <consortium name="Ensembl"/>
        </authorList>
    </citation>
    <scope>IDENTIFICATION</scope>
</reference>
<evidence type="ECO:0000313" key="3">
    <source>
        <dbReference type="Proteomes" id="UP000472240"/>
    </source>
</evidence>
<proteinExistence type="predicted"/>
<keyword evidence="3" id="KW-1185">Reference proteome</keyword>
<feature type="compositionally biased region" description="Low complexity" evidence="1">
    <location>
        <begin position="44"/>
        <end position="56"/>
    </location>
</feature>
<evidence type="ECO:0000313" key="2">
    <source>
        <dbReference type="Ensembl" id="ENSRFEP00010030178.1"/>
    </source>
</evidence>
<dbReference type="Ensembl" id="ENSRFET00010032737.1">
    <property type="protein sequence ID" value="ENSRFEP00010030178.1"/>
    <property type="gene ID" value="ENSRFEG00010020004.1"/>
</dbReference>
<dbReference type="AlphaFoldDB" id="A0A671G2P0"/>
<reference evidence="2 3" key="2">
    <citation type="journal article" date="2018" name="Annu Rev Anim Biosci">
        <title>Bat Biology, Genomes, and the Bat1K Project: To Generate Chromosome-Level Genomes for All Living Bat Species.</title>
        <authorList>
            <person name="Teeling E.C."/>
            <person name="Vernes S.C."/>
            <person name="Davalos L.M."/>
            <person name="Ray D.A."/>
            <person name="Gilbert M.T.P."/>
            <person name="Myers E."/>
        </authorList>
    </citation>
    <scope>NUCLEOTIDE SEQUENCE</scope>
</reference>
<feature type="region of interest" description="Disordered" evidence="1">
    <location>
        <begin position="41"/>
        <end position="73"/>
    </location>
</feature>
<feature type="compositionally biased region" description="Polar residues" evidence="1">
    <location>
        <begin position="62"/>
        <end position="73"/>
    </location>
</feature>
<reference evidence="3" key="3">
    <citation type="submission" date="2018-12" db="EMBL/GenBank/DDBJ databases">
        <title>G10K-VGP greater horseshoe bat female genome, primary haplotype.</title>
        <authorList>
            <person name="Teeling E."/>
            <person name="Myers G."/>
            <person name="Vernes S."/>
            <person name="Pippel M."/>
            <person name="Winkler S."/>
            <person name="Fedrigo O."/>
            <person name="Rhie A."/>
            <person name="Koren S."/>
            <person name="Phillippy A."/>
            <person name="Lewin H."/>
            <person name="Damas J."/>
            <person name="Howe K."/>
            <person name="Mountcastle J."/>
            <person name="Jarvis E.D."/>
        </authorList>
    </citation>
    <scope>NUCLEOTIDE SEQUENCE [LARGE SCALE GENOMIC DNA]</scope>
</reference>
<name>A0A671G2P0_RHIFE</name>
<dbReference type="Proteomes" id="UP000472240">
    <property type="component" value="Chromosome 25"/>
</dbReference>